<dbReference type="EMBL" id="CAJHNJ030000005">
    <property type="protein sequence ID" value="CAG9099935.1"/>
    <property type="molecule type" value="Genomic_DNA"/>
</dbReference>
<feature type="compositionally biased region" description="Basic residues" evidence="1">
    <location>
        <begin position="63"/>
        <end position="77"/>
    </location>
</feature>
<keyword evidence="3" id="KW-1185">Reference proteome</keyword>
<dbReference type="Proteomes" id="UP000653454">
    <property type="component" value="Unassembled WGS sequence"/>
</dbReference>
<evidence type="ECO:0000313" key="3">
    <source>
        <dbReference type="Proteomes" id="UP000653454"/>
    </source>
</evidence>
<feature type="compositionally biased region" description="Basic and acidic residues" evidence="1">
    <location>
        <begin position="1"/>
        <end position="17"/>
    </location>
</feature>
<proteinExistence type="predicted"/>
<comment type="caution">
    <text evidence="2">The sequence shown here is derived from an EMBL/GenBank/DDBJ whole genome shotgun (WGS) entry which is preliminary data.</text>
</comment>
<protein>
    <submittedName>
        <fullName evidence="2">(diamondback moth) hypothetical protein</fullName>
    </submittedName>
</protein>
<evidence type="ECO:0000256" key="1">
    <source>
        <dbReference type="SAM" id="MobiDB-lite"/>
    </source>
</evidence>
<organism evidence="2 3">
    <name type="scientific">Plutella xylostella</name>
    <name type="common">Diamondback moth</name>
    <name type="synonym">Plutella maculipennis</name>
    <dbReference type="NCBI Taxonomy" id="51655"/>
    <lineage>
        <taxon>Eukaryota</taxon>
        <taxon>Metazoa</taxon>
        <taxon>Ecdysozoa</taxon>
        <taxon>Arthropoda</taxon>
        <taxon>Hexapoda</taxon>
        <taxon>Insecta</taxon>
        <taxon>Pterygota</taxon>
        <taxon>Neoptera</taxon>
        <taxon>Endopterygota</taxon>
        <taxon>Lepidoptera</taxon>
        <taxon>Glossata</taxon>
        <taxon>Ditrysia</taxon>
        <taxon>Yponomeutoidea</taxon>
        <taxon>Plutellidae</taxon>
        <taxon>Plutella</taxon>
    </lineage>
</organism>
<feature type="region of interest" description="Disordered" evidence="1">
    <location>
        <begin position="1"/>
        <end position="77"/>
    </location>
</feature>
<gene>
    <name evidence="2" type="ORF">PLXY2_LOCUS2381</name>
</gene>
<sequence length="155" mass="17221">MGTPKEKGDAPSDKEKVQGPANGAGGPQHFYPAGYQPHYHIPPHPMQHYPPPPVYQKDERAQRQHTKLKQKLERKHNNRTNGIVVKWYGDVDTLGRRGGRARPVPAQRPQRAVHDDGHSAATLPPTGNFGAVAAVHYIPTIKILSIVEIRQKPAF</sequence>
<feature type="compositionally biased region" description="Pro residues" evidence="1">
    <location>
        <begin position="40"/>
        <end position="54"/>
    </location>
</feature>
<name>A0A8S4DHN5_PLUXY</name>
<dbReference type="AlphaFoldDB" id="A0A8S4DHN5"/>
<feature type="compositionally biased region" description="Low complexity" evidence="1">
    <location>
        <begin position="101"/>
        <end position="110"/>
    </location>
</feature>
<accession>A0A8S4DHN5</accession>
<evidence type="ECO:0000313" key="2">
    <source>
        <dbReference type="EMBL" id="CAG9099935.1"/>
    </source>
</evidence>
<reference evidence="2" key="1">
    <citation type="submission" date="2020-11" db="EMBL/GenBank/DDBJ databases">
        <authorList>
            <person name="Whiteford S."/>
        </authorList>
    </citation>
    <scope>NUCLEOTIDE SEQUENCE</scope>
</reference>
<feature type="region of interest" description="Disordered" evidence="1">
    <location>
        <begin position="94"/>
        <end position="117"/>
    </location>
</feature>